<proteinExistence type="inferred from homology"/>
<accession>A0A2S0MEA3</accession>
<evidence type="ECO:0000256" key="2">
    <source>
        <dbReference type="ARBA" id="ARBA00008657"/>
    </source>
</evidence>
<dbReference type="KEGG" id="otk:C6570_07835"/>
<dbReference type="GO" id="GO:0000018">
    <property type="term" value="P:regulation of DNA recombination"/>
    <property type="evidence" value="ECO:0007669"/>
    <property type="project" value="TreeGrafter"/>
</dbReference>
<dbReference type="OrthoDB" id="5290530at2"/>
<evidence type="ECO:0000313" key="8">
    <source>
        <dbReference type="Proteomes" id="UP000239709"/>
    </source>
</evidence>
<sequence>MFKNLMIYRIGPDWPTSAESLEAALAAEPFAECSATQQRSTGWVPPRGEDHGALVEVVDGQWIARFVIETKSVPGDAVRRRTEEAVAEIEKTTGRKPGKKEVRDLRDDALQALLPQAFPRRGQVTAWIDPERRWLVLDTGAQGKADELITSLVRVAGKGFEVRLLHTQETPQAVMAAWLAAESAEALPDAFHVERECELKGSGDEPAVVKFTRHDLATEEVRQHIAEGKLPTKLALGWQGRVGFMLTQALQLKKITFQEGVFEEQAGAKDDDRFDADVALATGELGGLIDDLIEALGGEADPTAFPTPPSGDAAVATTTPTTTPITAGGHVASGATAAPDDDPPF</sequence>
<dbReference type="Proteomes" id="UP000239709">
    <property type="component" value="Chromosome"/>
</dbReference>
<comment type="similarity">
    <text evidence="2">Belongs to the RdgC family.</text>
</comment>
<reference evidence="7 8" key="1">
    <citation type="submission" date="2018-03" db="EMBL/GenBank/DDBJ databases">
        <title>Genome sequencing of Ottowia sp.</title>
        <authorList>
            <person name="Kim S.-J."/>
            <person name="Heo J."/>
            <person name="Kwon S.-W."/>
        </authorList>
    </citation>
    <scope>NUCLEOTIDE SEQUENCE [LARGE SCALE GENOMIC DNA]</scope>
    <source>
        <strain evidence="7 8">KADR8-3</strain>
    </source>
</reference>
<dbReference type="GO" id="GO:0006310">
    <property type="term" value="P:DNA recombination"/>
    <property type="evidence" value="ECO:0007669"/>
    <property type="project" value="UniProtKB-KW"/>
</dbReference>
<evidence type="ECO:0000256" key="6">
    <source>
        <dbReference type="SAM" id="MobiDB-lite"/>
    </source>
</evidence>
<dbReference type="AlphaFoldDB" id="A0A2S0MEA3"/>
<dbReference type="EMBL" id="CP027666">
    <property type="protein sequence ID" value="AVO34160.1"/>
    <property type="molecule type" value="Genomic_DNA"/>
</dbReference>
<keyword evidence="4" id="KW-0963">Cytoplasm</keyword>
<keyword evidence="5" id="KW-0233">DNA recombination</keyword>
<evidence type="ECO:0000313" key="7">
    <source>
        <dbReference type="EMBL" id="AVO34160.1"/>
    </source>
</evidence>
<evidence type="ECO:0000256" key="1">
    <source>
        <dbReference type="ARBA" id="ARBA00004453"/>
    </source>
</evidence>
<dbReference type="GO" id="GO:0043590">
    <property type="term" value="C:bacterial nucleoid"/>
    <property type="evidence" value="ECO:0007669"/>
    <property type="project" value="TreeGrafter"/>
</dbReference>
<feature type="compositionally biased region" description="Low complexity" evidence="6">
    <location>
        <begin position="313"/>
        <end position="327"/>
    </location>
</feature>
<comment type="subcellular location">
    <subcellularLocation>
        <location evidence="1">Cytoplasm</location>
        <location evidence="1">Nucleoid</location>
    </subcellularLocation>
</comment>
<dbReference type="NCBIfam" id="NF001464">
    <property type="entry name" value="PRK00321.1-5"/>
    <property type="match status" value="1"/>
</dbReference>
<keyword evidence="8" id="KW-1185">Reference proteome</keyword>
<protein>
    <recommendedName>
        <fullName evidence="3">Recombination-associated protein RdgC</fullName>
    </recommendedName>
</protein>
<dbReference type="RefSeq" id="WP_106702715.1">
    <property type="nucleotide sequence ID" value="NZ_CP027666.1"/>
</dbReference>
<evidence type="ECO:0000256" key="5">
    <source>
        <dbReference type="ARBA" id="ARBA00023172"/>
    </source>
</evidence>
<dbReference type="Pfam" id="PF04381">
    <property type="entry name" value="RdgC"/>
    <property type="match status" value="1"/>
</dbReference>
<dbReference type="NCBIfam" id="NF001463">
    <property type="entry name" value="PRK00321.1-4"/>
    <property type="match status" value="1"/>
</dbReference>
<dbReference type="GO" id="GO:0003690">
    <property type="term" value="F:double-stranded DNA binding"/>
    <property type="evidence" value="ECO:0007669"/>
    <property type="project" value="TreeGrafter"/>
</dbReference>
<dbReference type="PANTHER" id="PTHR38103">
    <property type="entry name" value="RECOMBINATION-ASSOCIATED PROTEIN RDGC"/>
    <property type="match status" value="1"/>
</dbReference>
<dbReference type="PANTHER" id="PTHR38103:SF1">
    <property type="entry name" value="RECOMBINATION-ASSOCIATED PROTEIN RDGC"/>
    <property type="match status" value="1"/>
</dbReference>
<feature type="region of interest" description="Disordered" evidence="6">
    <location>
        <begin position="307"/>
        <end position="345"/>
    </location>
</feature>
<dbReference type="InterPro" id="IPR007476">
    <property type="entry name" value="RdgC"/>
</dbReference>
<name>A0A2S0MEA3_9BURK</name>
<gene>
    <name evidence="7" type="ORF">C6570_07835</name>
</gene>
<evidence type="ECO:0000256" key="4">
    <source>
        <dbReference type="ARBA" id="ARBA00022490"/>
    </source>
</evidence>
<organism evidence="7 8">
    <name type="scientific">Ottowia oryzae</name>
    <dbReference type="NCBI Taxonomy" id="2109914"/>
    <lineage>
        <taxon>Bacteria</taxon>
        <taxon>Pseudomonadati</taxon>
        <taxon>Pseudomonadota</taxon>
        <taxon>Betaproteobacteria</taxon>
        <taxon>Burkholderiales</taxon>
        <taxon>Comamonadaceae</taxon>
        <taxon>Ottowia</taxon>
    </lineage>
</organism>
<evidence type="ECO:0000256" key="3">
    <source>
        <dbReference type="ARBA" id="ARBA00022296"/>
    </source>
</evidence>